<dbReference type="Proteomes" id="UP000249057">
    <property type="component" value="Unassembled WGS sequence"/>
</dbReference>
<reference evidence="1" key="1">
    <citation type="submission" date="2018-02" db="EMBL/GenBank/DDBJ databases">
        <title>The genomes of Aspergillus section Nigri reveals drivers in fungal speciation.</title>
        <authorList>
            <consortium name="DOE Joint Genome Institute"/>
            <person name="Vesth T.C."/>
            <person name="Nybo J."/>
            <person name="Theobald S."/>
            <person name="Brandl J."/>
            <person name="Frisvad J.C."/>
            <person name="Nielsen K.F."/>
            <person name="Lyhne E.K."/>
            <person name="Kogle M.E."/>
            <person name="Kuo A."/>
            <person name="Riley R."/>
            <person name="Clum A."/>
            <person name="Nolan M."/>
            <person name="Lipzen A."/>
            <person name="Salamov A."/>
            <person name="Henrissat B."/>
            <person name="Wiebenga A."/>
            <person name="De vries R.P."/>
            <person name="Grigoriev I.V."/>
            <person name="Mortensen U.H."/>
            <person name="Andersen M.R."/>
            <person name="Baker S.E."/>
        </authorList>
    </citation>
    <scope>NUCLEOTIDE SEQUENCE</scope>
    <source>
        <strain evidence="1">CBS 621.78</strain>
    </source>
</reference>
<name>A0ACD1FWR1_9EURO</name>
<sequence>MTDAHVMGSLLIGPVSCHDLFFALSKSQIEQFFRSDQMVLLFFFLFIPTGSDSGRTGPKYAREEKGKPRNKGFYFS</sequence>
<evidence type="ECO:0000313" key="1">
    <source>
        <dbReference type="EMBL" id="RAH41408.1"/>
    </source>
</evidence>
<gene>
    <name evidence="1" type="ORF">BO95DRAFT_446948</name>
</gene>
<proteinExistence type="predicted"/>
<dbReference type="EMBL" id="KZ825388">
    <property type="protein sequence ID" value="RAH41408.1"/>
    <property type="molecule type" value="Genomic_DNA"/>
</dbReference>
<protein>
    <submittedName>
        <fullName evidence="1">Uncharacterized protein</fullName>
    </submittedName>
</protein>
<organism evidence="1 2">
    <name type="scientific">Aspergillus brunneoviolaceus CBS 621.78</name>
    <dbReference type="NCBI Taxonomy" id="1450534"/>
    <lineage>
        <taxon>Eukaryota</taxon>
        <taxon>Fungi</taxon>
        <taxon>Dikarya</taxon>
        <taxon>Ascomycota</taxon>
        <taxon>Pezizomycotina</taxon>
        <taxon>Eurotiomycetes</taxon>
        <taxon>Eurotiomycetidae</taxon>
        <taxon>Eurotiales</taxon>
        <taxon>Aspergillaceae</taxon>
        <taxon>Aspergillus</taxon>
        <taxon>Aspergillus subgen. Circumdati</taxon>
    </lineage>
</organism>
<evidence type="ECO:0000313" key="2">
    <source>
        <dbReference type="Proteomes" id="UP000249057"/>
    </source>
</evidence>
<keyword evidence="2" id="KW-1185">Reference proteome</keyword>
<accession>A0ACD1FWR1</accession>